<dbReference type="Proteomes" id="UP000027821">
    <property type="component" value="Unassembled WGS sequence"/>
</dbReference>
<evidence type="ECO:0000313" key="6">
    <source>
        <dbReference type="EMBL" id="KEO75361.1"/>
    </source>
</evidence>
<keyword evidence="2" id="KW-0479">Metal-binding</keyword>
<name>A0A074KZE6_9BACT</name>
<dbReference type="PANTHER" id="PTHR13847:SF281">
    <property type="entry name" value="FAD DEPENDENT OXIDOREDUCTASE DOMAIN-CONTAINING PROTEIN"/>
    <property type="match status" value="1"/>
</dbReference>
<organism evidence="6 7">
    <name type="scientific">Anditalea andensis</name>
    <dbReference type="NCBI Taxonomy" id="1048983"/>
    <lineage>
        <taxon>Bacteria</taxon>
        <taxon>Pseudomonadati</taxon>
        <taxon>Bacteroidota</taxon>
        <taxon>Cytophagia</taxon>
        <taxon>Cytophagales</taxon>
        <taxon>Cytophagaceae</taxon>
        <taxon>Anditalea</taxon>
    </lineage>
</organism>
<dbReference type="GO" id="GO:0005737">
    <property type="term" value="C:cytoplasm"/>
    <property type="evidence" value="ECO:0007669"/>
    <property type="project" value="TreeGrafter"/>
</dbReference>
<keyword evidence="4" id="KW-0411">Iron-sulfur</keyword>
<dbReference type="GO" id="GO:0046872">
    <property type="term" value="F:metal ion binding"/>
    <property type="evidence" value="ECO:0007669"/>
    <property type="project" value="UniProtKB-KW"/>
</dbReference>
<dbReference type="SUPFAM" id="SSF50022">
    <property type="entry name" value="ISP domain"/>
    <property type="match status" value="1"/>
</dbReference>
<dbReference type="OrthoDB" id="9767869at2"/>
<dbReference type="InterPro" id="IPR017941">
    <property type="entry name" value="Rieske_2Fe-2S"/>
</dbReference>
<reference evidence="6 7" key="1">
    <citation type="submission" date="2014-04" db="EMBL/GenBank/DDBJ databases">
        <title>Characterization and application of a salt tolerant electro-active bacterium.</title>
        <authorList>
            <person name="Yang L."/>
            <person name="Wei S."/>
            <person name="Tay Q.X.M."/>
        </authorList>
    </citation>
    <scope>NUCLEOTIDE SEQUENCE [LARGE SCALE GENOMIC DNA]</scope>
    <source>
        <strain evidence="6 7">LY1</strain>
    </source>
</reference>
<dbReference type="PANTHER" id="PTHR13847">
    <property type="entry name" value="SARCOSINE DEHYDROGENASE-RELATED"/>
    <property type="match status" value="1"/>
</dbReference>
<dbReference type="EMBL" id="JMIH01000013">
    <property type="protein sequence ID" value="KEO75361.1"/>
    <property type="molecule type" value="Genomic_DNA"/>
</dbReference>
<dbReference type="Gene3D" id="3.50.50.60">
    <property type="entry name" value="FAD/NAD(P)-binding domain"/>
    <property type="match status" value="1"/>
</dbReference>
<accession>A0A074KZE6</accession>
<dbReference type="Gene3D" id="3.30.9.10">
    <property type="entry name" value="D-Amino Acid Oxidase, subunit A, domain 2"/>
    <property type="match status" value="1"/>
</dbReference>
<dbReference type="InterPro" id="IPR006076">
    <property type="entry name" value="FAD-dep_OxRdtase"/>
</dbReference>
<dbReference type="InterPro" id="IPR036188">
    <property type="entry name" value="FAD/NAD-bd_sf"/>
</dbReference>
<keyword evidence="1" id="KW-0001">2Fe-2S</keyword>
<dbReference type="AlphaFoldDB" id="A0A074KZE6"/>
<dbReference type="Pfam" id="PF01266">
    <property type="entry name" value="DAO"/>
    <property type="match status" value="1"/>
</dbReference>
<evidence type="ECO:0000256" key="3">
    <source>
        <dbReference type="ARBA" id="ARBA00023004"/>
    </source>
</evidence>
<gene>
    <name evidence="6" type="ORF">EL17_02140</name>
</gene>
<keyword evidence="3" id="KW-0408">Iron</keyword>
<dbReference type="InterPro" id="IPR036922">
    <property type="entry name" value="Rieske_2Fe-2S_sf"/>
</dbReference>
<dbReference type="Pfam" id="PF00355">
    <property type="entry name" value="Rieske"/>
    <property type="match status" value="1"/>
</dbReference>
<dbReference type="RefSeq" id="WP_035070131.1">
    <property type="nucleotide sequence ID" value="NZ_JMIH01000013.1"/>
</dbReference>
<evidence type="ECO:0000313" key="7">
    <source>
        <dbReference type="Proteomes" id="UP000027821"/>
    </source>
</evidence>
<protein>
    <recommendedName>
        <fullName evidence="5">Rieske domain-containing protein</fullName>
    </recommendedName>
</protein>
<comment type="caution">
    <text evidence="6">The sequence shown here is derived from an EMBL/GenBank/DDBJ whole genome shotgun (WGS) entry which is preliminary data.</text>
</comment>
<sequence length="510" mass="56870">MIKERNSLWTSKKNQTGYPSISSNLDADVCVVGGGITGLTTAILLQKNGHKVILVERNQVGSGTTGYTTGHVTSAIDFYYHKLIKKEGLEKATEVAMATIKARKLIENLIQMHDIQAANYEVLPATYFADRVEQIETLEKEKEAMLQVGIPIKELPDLSLKGSLSSFSISGQGMIDGMGYVQGLAEAFQAAGGKVFENSPVKDYEYIKNKWNVRIGDFFVIADHMVHATHTPMNINPVQMEMIPYNSYAMVVKPKAEIKESLYYDFDSPYHYIRPCQVGGERCYLIGGSDSKTGKKNDQKKQLEKLEEYIHFKFGIDKIHYAWSDMFFEPASHLPYIGKNPLGVNSYIATGFSGDGLTFGTISAMVISSLISDGHHHLQHIFNPARVEFNAIPFILKENFNALEHLVGDRISLDNEQLHELTSGKGIIIKINDQTVGVSMDHNHKIHSVTPVCPHMKCIVQWNDSDQTWDCGCHGSRFDCDGKAIAGPSLSDLPPVKLDLVYRPENQHEL</sequence>
<dbReference type="GO" id="GO:0051537">
    <property type="term" value="F:2 iron, 2 sulfur cluster binding"/>
    <property type="evidence" value="ECO:0007669"/>
    <property type="project" value="UniProtKB-KW"/>
</dbReference>
<dbReference type="SUPFAM" id="SSF51905">
    <property type="entry name" value="FAD/NAD(P)-binding domain"/>
    <property type="match status" value="1"/>
</dbReference>
<evidence type="ECO:0000259" key="5">
    <source>
        <dbReference type="PROSITE" id="PS51296"/>
    </source>
</evidence>
<evidence type="ECO:0000256" key="4">
    <source>
        <dbReference type="ARBA" id="ARBA00023014"/>
    </source>
</evidence>
<dbReference type="eggNOG" id="COG0665">
    <property type="taxonomic scope" value="Bacteria"/>
</dbReference>
<dbReference type="Gene3D" id="2.102.10.10">
    <property type="entry name" value="Rieske [2Fe-2S] iron-sulphur domain"/>
    <property type="match status" value="1"/>
</dbReference>
<dbReference type="eggNOG" id="COG0723">
    <property type="taxonomic scope" value="Bacteria"/>
</dbReference>
<evidence type="ECO:0000256" key="1">
    <source>
        <dbReference type="ARBA" id="ARBA00022714"/>
    </source>
</evidence>
<keyword evidence="7" id="KW-1185">Reference proteome</keyword>
<proteinExistence type="predicted"/>
<evidence type="ECO:0000256" key="2">
    <source>
        <dbReference type="ARBA" id="ARBA00022723"/>
    </source>
</evidence>
<dbReference type="STRING" id="1048983.EL17_02140"/>
<feature type="domain" description="Rieske" evidence="5">
    <location>
        <begin position="413"/>
        <end position="502"/>
    </location>
</feature>
<dbReference type="PROSITE" id="PS51296">
    <property type="entry name" value="RIESKE"/>
    <property type="match status" value="1"/>
</dbReference>